<name>A0A3G6YZN9_ACINO</name>
<gene>
    <name evidence="1" type="ORF">AE32_01302</name>
</gene>
<proteinExistence type="predicted"/>
<dbReference type="Proteomes" id="UP000027208">
    <property type="component" value="Unassembled WGS sequence"/>
</dbReference>
<sequence length="69" mass="7996">MKFKVEVSNIYVKEHIVEADDLAHALEIASEISDTMEANQQTFFESTWEAKPVSNDEKATYEPEQKYLK</sequence>
<dbReference type="EMBL" id="JMUI01000003">
    <property type="protein sequence ID" value="KDM57191.1"/>
    <property type="molecule type" value="Genomic_DNA"/>
</dbReference>
<accession>A0A3G6YZN9</accession>
<evidence type="ECO:0000313" key="2">
    <source>
        <dbReference type="Proteomes" id="UP000027208"/>
    </source>
</evidence>
<dbReference type="AlphaFoldDB" id="A0A3G6YZN9"/>
<protein>
    <submittedName>
        <fullName evidence="1">Uncharacterized protein</fullName>
    </submittedName>
</protein>
<evidence type="ECO:0000313" key="1">
    <source>
        <dbReference type="EMBL" id="KDM57191.1"/>
    </source>
</evidence>
<organism evidence="1 2">
    <name type="scientific">Acinetobacter nosocomialis</name>
    <dbReference type="NCBI Taxonomy" id="106654"/>
    <lineage>
        <taxon>Bacteria</taxon>
        <taxon>Pseudomonadati</taxon>
        <taxon>Pseudomonadota</taxon>
        <taxon>Gammaproteobacteria</taxon>
        <taxon>Moraxellales</taxon>
        <taxon>Moraxellaceae</taxon>
        <taxon>Acinetobacter</taxon>
        <taxon>Acinetobacter calcoaceticus/baumannii complex</taxon>
    </lineage>
</organism>
<comment type="caution">
    <text evidence="1">The sequence shown here is derived from an EMBL/GenBank/DDBJ whole genome shotgun (WGS) entry which is preliminary data.</text>
</comment>
<reference evidence="1 2" key="1">
    <citation type="submission" date="2014-04" db="EMBL/GenBank/DDBJ databases">
        <title>The Genome Sequence of Acinetobacter baumanii BIDMC 57.</title>
        <authorList>
            <consortium name="The Broad Institute Genomics Platform"/>
            <consortium name="The Broad Institute Genome Sequencing Center for Infectious Disease"/>
            <person name="Murphy C."/>
            <person name="Cosimi L."/>
            <person name="Cerqueira G."/>
            <person name="Feldgarden M."/>
            <person name="Earl A."/>
            <person name="Spencer M.D."/>
            <person name="Fodor A."/>
            <person name="Sautter R.L."/>
            <person name="Hung D."/>
            <person name="Onderdonk A.B."/>
            <person name="Ernst C."/>
            <person name="Delaney M."/>
            <person name="DuBois A."/>
            <person name="Young S.K."/>
            <person name="Zeng Q."/>
            <person name="Gargeya S."/>
            <person name="Abouelleil A."/>
            <person name="Alvarado L."/>
            <person name="Chapman S.B."/>
            <person name="Gainer-Dewar J."/>
            <person name="Goldberg J."/>
            <person name="Griggs A."/>
            <person name="Gujja S."/>
            <person name="Hansen M."/>
            <person name="Howarth C."/>
            <person name="Imamovic A."/>
            <person name="Larimer J."/>
            <person name="Pearson M."/>
            <person name="Poon T.W."/>
            <person name="Priest M."/>
            <person name="Roberts A."/>
            <person name="Saif S."/>
            <person name="Shea T."/>
            <person name="Sykes S."/>
            <person name="Wortman J."/>
            <person name="Nusbaum C."/>
            <person name="Birren B."/>
        </authorList>
    </citation>
    <scope>NUCLEOTIDE SEQUENCE [LARGE SCALE GENOMIC DNA]</scope>
    <source>
        <strain evidence="1 2">BIDMC 57</strain>
    </source>
</reference>
<dbReference type="RefSeq" id="WP_009500467.1">
    <property type="nucleotide sequence ID" value="NZ_AMZR01000044.1"/>
</dbReference>